<dbReference type="SUPFAM" id="SSF53756">
    <property type="entry name" value="UDP-Glycosyltransferase/glycogen phosphorylase"/>
    <property type="match status" value="1"/>
</dbReference>
<comment type="caution">
    <text evidence="2">The sequence shown here is derived from an EMBL/GenBank/DDBJ whole genome shotgun (WGS) entry which is preliminary data.</text>
</comment>
<evidence type="ECO:0000313" key="3">
    <source>
        <dbReference type="Proteomes" id="UP000281098"/>
    </source>
</evidence>
<dbReference type="PANTHER" id="PTHR12526">
    <property type="entry name" value="GLYCOSYLTRANSFERASE"/>
    <property type="match status" value="1"/>
</dbReference>
<gene>
    <name evidence="2" type="ORF">DF017_34545</name>
</gene>
<dbReference type="Pfam" id="PF13692">
    <property type="entry name" value="Glyco_trans_1_4"/>
    <property type="match status" value="1"/>
</dbReference>
<evidence type="ECO:0000259" key="1">
    <source>
        <dbReference type="Pfam" id="PF13439"/>
    </source>
</evidence>
<reference evidence="2 3" key="1">
    <citation type="submission" date="2018-08" db="EMBL/GenBank/DDBJ databases">
        <title>Comparative analysis of Burkholderia isolates from Puerto Rico.</title>
        <authorList>
            <person name="Hall C."/>
            <person name="Sahl J."/>
            <person name="Wagner D."/>
        </authorList>
    </citation>
    <scope>NUCLEOTIDE SEQUENCE [LARGE SCALE GENOMIC DNA]</scope>
    <source>
        <strain evidence="2 3">Bp8966</strain>
    </source>
</reference>
<dbReference type="Gene3D" id="3.40.50.2000">
    <property type="entry name" value="Glycogen Phosphorylase B"/>
    <property type="match status" value="2"/>
</dbReference>
<dbReference type="EMBL" id="QTPM01000082">
    <property type="protein sequence ID" value="RQY79890.1"/>
    <property type="molecule type" value="Genomic_DNA"/>
</dbReference>
<sequence length="404" mass="44355">MTGRFYRAPVLTSDRLPELRGPKGGDRPLRVALVVEAAGGGVGVHVADLIDGLAKVGVEIHLIVPASNRFDAQIVTQRTIDRCASFARVPMDRSVSLRDTCAFAHLFRHLTRISPDIVHSHSSKAGVLARACRGPWRHVYTPHALYTLNPHLTRVQRLFYGTIEHIFGKWLTDRLIAVSIDEARHARHVLKLPLGLTTVIHNGVPDFPRLPRAVARKELGLAPDGFTVGFVGRFTFQKGLDRLMAASDLLAQRYEDAIEIAVIGSGDLAEVAGRPRDAYPPNLRPLGEIVDARRYFNAFDLFALTSRYEGFPYVYLEAMAAGLPIVTTRVSGADELVAAERIGIVVANDDTAEAIADAIGALHEDHQALERLSANCGRAIEHFSAARMVRRTLNIYHETVFGGC</sequence>
<organism evidence="2 3">
    <name type="scientific">Burkholderia stagnalis</name>
    <dbReference type="NCBI Taxonomy" id="1503054"/>
    <lineage>
        <taxon>Bacteria</taxon>
        <taxon>Pseudomonadati</taxon>
        <taxon>Pseudomonadota</taxon>
        <taxon>Betaproteobacteria</taxon>
        <taxon>Burkholderiales</taxon>
        <taxon>Burkholderiaceae</taxon>
        <taxon>Burkholderia</taxon>
        <taxon>Burkholderia cepacia complex</taxon>
    </lineage>
</organism>
<dbReference type="Pfam" id="PF13439">
    <property type="entry name" value="Glyco_transf_4"/>
    <property type="match status" value="1"/>
</dbReference>
<dbReference type="InterPro" id="IPR028098">
    <property type="entry name" value="Glyco_trans_4-like_N"/>
</dbReference>
<name>A0ABX9YDF3_9BURK</name>
<evidence type="ECO:0000313" key="2">
    <source>
        <dbReference type="EMBL" id="RQY79890.1"/>
    </source>
</evidence>
<feature type="domain" description="Glycosyltransferase subfamily 4-like N-terminal" evidence="1">
    <location>
        <begin position="40"/>
        <end position="204"/>
    </location>
</feature>
<accession>A0ABX9YDF3</accession>
<dbReference type="Proteomes" id="UP000281098">
    <property type="component" value="Unassembled WGS sequence"/>
</dbReference>
<protein>
    <submittedName>
        <fullName evidence="2">Glycosyltransferase family 1 protein</fullName>
    </submittedName>
</protein>
<keyword evidence="3" id="KW-1185">Reference proteome</keyword>
<proteinExistence type="predicted"/>